<evidence type="ECO:0000313" key="2">
    <source>
        <dbReference type="Proteomes" id="UP001358586"/>
    </source>
</evidence>
<proteinExistence type="predicted"/>
<keyword evidence="2" id="KW-1185">Reference proteome</keyword>
<gene>
    <name evidence="1" type="ORF">PVK06_001499</name>
</gene>
<dbReference type="PANTHER" id="PTHR31286">
    <property type="entry name" value="GLYCINE-RICH CELL WALL STRUCTURAL PROTEIN 1.8-LIKE"/>
    <property type="match status" value="1"/>
</dbReference>
<name>A0ABR0R262_GOSAR</name>
<dbReference type="Proteomes" id="UP001358586">
    <property type="component" value="Chromosome 1"/>
</dbReference>
<dbReference type="EMBL" id="JARKNE010000001">
    <property type="protein sequence ID" value="KAK5845328.1"/>
    <property type="molecule type" value="Genomic_DNA"/>
</dbReference>
<organism evidence="1 2">
    <name type="scientific">Gossypium arboreum</name>
    <name type="common">Tree cotton</name>
    <name type="synonym">Gossypium nanking</name>
    <dbReference type="NCBI Taxonomy" id="29729"/>
    <lineage>
        <taxon>Eukaryota</taxon>
        <taxon>Viridiplantae</taxon>
        <taxon>Streptophyta</taxon>
        <taxon>Embryophyta</taxon>
        <taxon>Tracheophyta</taxon>
        <taxon>Spermatophyta</taxon>
        <taxon>Magnoliopsida</taxon>
        <taxon>eudicotyledons</taxon>
        <taxon>Gunneridae</taxon>
        <taxon>Pentapetalae</taxon>
        <taxon>rosids</taxon>
        <taxon>malvids</taxon>
        <taxon>Malvales</taxon>
        <taxon>Malvaceae</taxon>
        <taxon>Malvoideae</taxon>
        <taxon>Gossypium</taxon>
    </lineage>
</organism>
<dbReference type="PANTHER" id="PTHR31286:SF173">
    <property type="entry name" value="DUF4283 DOMAIN-CONTAINING PROTEIN"/>
    <property type="match status" value="1"/>
</dbReference>
<reference evidence="1 2" key="1">
    <citation type="submission" date="2023-03" db="EMBL/GenBank/DDBJ databases">
        <title>WGS of Gossypium arboreum.</title>
        <authorList>
            <person name="Yu D."/>
        </authorList>
    </citation>
    <scope>NUCLEOTIDE SEQUENCE [LARGE SCALE GENOMIC DNA]</scope>
    <source>
        <tissue evidence="1">Leaf</tissue>
    </source>
</reference>
<accession>A0ABR0R262</accession>
<comment type="caution">
    <text evidence="1">The sequence shown here is derived from an EMBL/GenBank/DDBJ whole genome shotgun (WGS) entry which is preliminary data.</text>
</comment>
<sequence>MEDFEKVLSQGPWIVYGQYLTVQPWIKDFSTSQRYPSMVMAWIRLPGLLGHMYKRRILWEIGGTIGNVAKLDFNTDAGIWGRFVRLAVYVNLDKHLIPQVLINEALQRVEYEYLPIVCFSCRHYGYIKELFPKEVNGQKESGGRGCDWKE</sequence>
<dbReference type="InterPro" id="IPR040256">
    <property type="entry name" value="At4g02000-like"/>
</dbReference>
<protein>
    <recommendedName>
        <fullName evidence="3">DUF4283 domain-containing protein</fullName>
    </recommendedName>
</protein>
<evidence type="ECO:0000313" key="1">
    <source>
        <dbReference type="EMBL" id="KAK5845328.1"/>
    </source>
</evidence>
<evidence type="ECO:0008006" key="3">
    <source>
        <dbReference type="Google" id="ProtNLM"/>
    </source>
</evidence>